<dbReference type="InterPro" id="IPR005111">
    <property type="entry name" value="MoeA_C_domain_IV"/>
</dbReference>
<comment type="function">
    <text evidence="1 7">Catalyzes the insertion of molybdate into adenylated molybdopterin with the concomitant release of AMP.</text>
</comment>
<evidence type="ECO:0000256" key="6">
    <source>
        <dbReference type="ARBA" id="ARBA00047317"/>
    </source>
</evidence>
<dbReference type="SUPFAM" id="SSF53218">
    <property type="entry name" value="Molybdenum cofactor biosynthesis proteins"/>
    <property type="match status" value="1"/>
</dbReference>
<dbReference type="Gene3D" id="3.40.980.10">
    <property type="entry name" value="MoaB/Mog-like domain"/>
    <property type="match status" value="1"/>
</dbReference>
<evidence type="ECO:0000256" key="7">
    <source>
        <dbReference type="RuleBase" id="RU365090"/>
    </source>
</evidence>
<dbReference type="GO" id="GO:0046872">
    <property type="term" value="F:metal ion binding"/>
    <property type="evidence" value="ECO:0007669"/>
    <property type="project" value="UniProtKB-UniRule"/>
</dbReference>
<dbReference type="PANTHER" id="PTHR10192:SF16">
    <property type="entry name" value="MOLYBDOPTERIN MOLYBDENUMTRANSFERASE"/>
    <property type="match status" value="1"/>
</dbReference>
<dbReference type="InterPro" id="IPR024370">
    <property type="entry name" value="PBP_domain"/>
</dbReference>
<dbReference type="RefSeq" id="WP_317994268.1">
    <property type="nucleotide sequence ID" value="NZ_AP025523.1"/>
</dbReference>
<comment type="catalytic activity">
    <reaction evidence="6">
        <text>adenylyl-molybdopterin + molybdate = Mo-molybdopterin + AMP + H(+)</text>
        <dbReference type="Rhea" id="RHEA:35047"/>
        <dbReference type="ChEBI" id="CHEBI:15378"/>
        <dbReference type="ChEBI" id="CHEBI:36264"/>
        <dbReference type="ChEBI" id="CHEBI:62727"/>
        <dbReference type="ChEBI" id="CHEBI:71302"/>
        <dbReference type="ChEBI" id="CHEBI:456215"/>
        <dbReference type="EC" id="2.10.1.1"/>
    </reaction>
</comment>
<evidence type="ECO:0000256" key="3">
    <source>
        <dbReference type="ARBA" id="ARBA00010763"/>
    </source>
</evidence>
<dbReference type="Proteomes" id="UP001317532">
    <property type="component" value="Chromosome"/>
</dbReference>
<feature type="domain" description="MoaB/Mog" evidence="8">
    <location>
        <begin position="181"/>
        <end position="321"/>
    </location>
</feature>
<name>A0AAN1XWD5_UNVUL</name>
<evidence type="ECO:0000259" key="8">
    <source>
        <dbReference type="SMART" id="SM00852"/>
    </source>
</evidence>
<dbReference type="CDD" id="cd00887">
    <property type="entry name" value="MoeA"/>
    <property type="match status" value="1"/>
</dbReference>
<dbReference type="EC" id="2.10.1.1" evidence="7"/>
<keyword evidence="10" id="KW-1185">Reference proteome</keyword>
<dbReference type="SMART" id="SM00852">
    <property type="entry name" value="MoCF_biosynth"/>
    <property type="match status" value="1"/>
</dbReference>
<dbReference type="InterPro" id="IPR001453">
    <property type="entry name" value="MoaB/Mog_dom"/>
</dbReference>
<evidence type="ECO:0000256" key="5">
    <source>
        <dbReference type="ARBA" id="ARBA00023150"/>
    </source>
</evidence>
<dbReference type="SUPFAM" id="SSF63882">
    <property type="entry name" value="MoeA N-terminal region -like"/>
    <property type="match status" value="1"/>
</dbReference>
<dbReference type="GO" id="GO:0061599">
    <property type="term" value="F:molybdopterin molybdotransferase activity"/>
    <property type="evidence" value="ECO:0007669"/>
    <property type="project" value="UniProtKB-UniRule"/>
</dbReference>
<dbReference type="SUPFAM" id="SSF63867">
    <property type="entry name" value="MoeA C-terminal domain-like"/>
    <property type="match status" value="1"/>
</dbReference>
<protein>
    <recommendedName>
        <fullName evidence="7">Molybdopterin molybdenumtransferase</fullName>
        <ecNumber evidence="7">2.10.1.1</ecNumber>
    </recommendedName>
</protein>
<comment type="cofactor">
    <cofactor evidence="7">
        <name>Mg(2+)</name>
        <dbReference type="ChEBI" id="CHEBI:18420"/>
    </cofactor>
</comment>
<evidence type="ECO:0000256" key="2">
    <source>
        <dbReference type="ARBA" id="ARBA00005046"/>
    </source>
</evidence>
<dbReference type="Pfam" id="PF03453">
    <property type="entry name" value="MoeA_N"/>
    <property type="match status" value="1"/>
</dbReference>
<dbReference type="EMBL" id="AP025523">
    <property type="protein sequence ID" value="BDE06616.1"/>
    <property type="molecule type" value="Genomic_DNA"/>
</dbReference>
<keyword evidence="5 7" id="KW-0501">Molybdenum cofactor biosynthesis</keyword>
<dbReference type="InterPro" id="IPR036425">
    <property type="entry name" value="MoaB/Mog-like_dom_sf"/>
</dbReference>
<dbReference type="Gene3D" id="3.90.105.10">
    <property type="entry name" value="Molybdopterin biosynthesis moea protein, domain 2"/>
    <property type="match status" value="1"/>
</dbReference>
<comment type="similarity">
    <text evidence="3 7">Belongs to the MoeA family.</text>
</comment>
<dbReference type="GO" id="GO:0006777">
    <property type="term" value="P:Mo-molybdopterin cofactor biosynthetic process"/>
    <property type="evidence" value="ECO:0007669"/>
    <property type="project" value="UniProtKB-UniRule"/>
</dbReference>
<dbReference type="InterPro" id="IPR036688">
    <property type="entry name" value="MoeA_C_domain_IV_sf"/>
</dbReference>
<dbReference type="InterPro" id="IPR005110">
    <property type="entry name" value="MoeA_linker/N"/>
</dbReference>
<keyword evidence="7" id="KW-0808">Transferase</keyword>
<dbReference type="Pfam" id="PF12727">
    <property type="entry name" value="PBP_like"/>
    <property type="match status" value="1"/>
</dbReference>
<dbReference type="PANTHER" id="PTHR10192">
    <property type="entry name" value="MOLYBDOPTERIN BIOSYNTHESIS PROTEIN"/>
    <property type="match status" value="1"/>
</dbReference>
<organism evidence="9 10">
    <name type="scientific">Vulcanimicrobium alpinum</name>
    <dbReference type="NCBI Taxonomy" id="3016050"/>
    <lineage>
        <taxon>Bacteria</taxon>
        <taxon>Bacillati</taxon>
        <taxon>Vulcanimicrobiota</taxon>
        <taxon>Vulcanimicrobiia</taxon>
        <taxon>Vulcanimicrobiales</taxon>
        <taxon>Vulcanimicrobiaceae</taxon>
        <taxon>Vulcanimicrobium</taxon>
    </lineage>
</organism>
<dbReference type="Gene3D" id="2.170.190.11">
    <property type="entry name" value="Molybdopterin biosynthesis moea protein, domain 3"/>
    <property type="match status" value="1"/>
</dbReference>
<keyword evidence="7" id="KW-0479">Metal-binding</keyword>
<dbReference type="Pfam" id="PF00994">
    <property type="entry name" value="MoCF_biosynth"/>
    <property type="match status" value="1"/>
</dbReference>
<dbReference type="Pfam" id="PF03454">
    <property type="entry name" value="MoeA_C"/>
    <property type="match status" value="1"/>
</dbReference>
<reference evidence="9 10" key="1">
    <citation type="journal article" date="2022" name="ISME Commun">
        <title>Vulcanimicrobium alpinus gen. nov. sp. nov., the first cultivated representative of the candidate phylum 'Eremiobacterota', is a metabolically versatile aerobic anoxygenic phototroph.</title>
        <authorList>
            <person name="Yabe S."/>
            <person name="Muto K."/>
            <person name="Abe K."/>
            <person name="Yokota A."/>
            <person name="Staudigel H."/>
            <person name="Tebo B.M."/>
        </authorList>
    </citation>
    <scope>NUCLEOTIDE SEQUENCE [LARGE SCALE GENOMIC DNA]</scope>
    <source>
        <strain evidence="9 10">WC8-2</strain>
    </source>
</reference>
<dbReference type="NCBIfam" id="NF011068">
    <property type="entry name" value="PRK14498.1"/>
    <property type="match status" value="1"/>
</dbReference>
<evidence type="ECO:0000313" key="9">
    <source>
        <dbReference type="EMBL" id="BDE06616.1"/>
    </source>
</evidence>
<accession>A0AAN1XWD5</accession>
<evidence type="ECO:0000256" key="4">
    <source>
        <dbReference type="ARBA" id="ARBA00022505"/>
    </source>
</evidence>
<evidence type="ECO:0000313" key="10">
    <source>
        <dbReference type="Proteomes" id="UP001317532"/>
    </source>
</evidence>
<dbReference type="Gene3D" id="2.40.340.10">
    <property type="entry name" value="MoeA, C-terminal, domain IV"/>
    <property type="match status" value="1"/>
</dbReference>
<dbReference type="InterPro" id="IPR038987">
    <property type="entry name" value="MoeA-like"/>
</dbReference>
<gene>
    <name evidence="9" type="primary">moeA</name>
    <name evidence="9" type="ORF">WPS_18920</name>
</gene>
<proteinExistence type="inferred from homology"/>
<sequence>MTATRTVFLHDIPLETARERFDAALRAHGVDARGDAVETVALDDALDRVTARAVIARLSSPHYHACAMDGIAVRAARTAGARETAPVVLEARDALVVDTGDPLPPGFDAVVPIERVEPREGGRVAIRAAVAPFEHVRAIGEDVVASDVVVPARRLLGPADLALCAAAGVARVDVVRRPRVALITTGDELVDVTADDPPPGAILDSNAVLLSACVKRYGGTVALAIRLPDVEELLVAAVARASASADVVLVNAGSSAGRDDYTARVFARFGDVVVHGVAIRPGHPLVLAVAREARVPLLGIPGYPVSAAICADLFLRPLLERLGRRDPPDEQTIDVEVTRKLYSPLGEDEYVRAVAARVDGRIVATPLRRGAGVITSLSRANVLLAIPRLSEGARAGARLPARALRPLSAIERTLLAVGSHDVALDVLAGRLASAQIELVSAHVGSIAGLSALRQRAAHLAGTHVLDPPTQTYNDAAVRRYGPPEPVALVLLARREQGLVLARGNPLAIDAIAGIAATGARFVNRQPDAGTRILFDVLLARAGIAPEAIAGYDRIEFSHLAVAQLIANGSADAGLAIRAAARAFDLPFVSVAWEPYELALPARTLEEPRIAALIATLHDDAFRREVESLGGYDCAHAGDVRIVAPQVPA</sequence>
<evidence type="ECO:0000256" key="1">
    <source>
        <dbReference type="ARBA" id="ARBA00002901"/>
    </source>
</evidence>
<dbReference type="GO" id="GO:0005829">
    <property type="term" value="C:cytosol"/>
    <property type="evidence" value="ECO:0007669"/>
    <property type="project" value="TreeGrafter"/>
</dbReference>
<dbReference type="InterPro" id="IPR036135">
    <property type="entry name" value="MoeA_linker/N_sf"/>
</dbReference>
<keyword evidence="7" id="KW-0460">Magnesium</keyword>
<dbReference type="AlphaFoldDB" id="A0AAN1XWD5"/>
<dbReference type="KEGG" id="vab:WPS_18920"/>
<comment type="pathway">
    <text evidence="2 7">Cofactor biosynthesis; molybdopterin biosynthesis.</text>
</comment>
<keyword evidence="4 7" id="KW-0500">Molybdenum</keyword>